<dbReference type="InterPro" id="IPR018087">
    <property type="entry name" value="Glyco_hydro_5_CS"/>
</dbReference>
<protein>
    <recommendedName>
        <fullName evidence="3">Glycoside hydrolase family 5 domain-containing protein</fullName>
    </recommendedName>
</protein>
<dbReference type="InterPro" id="IPR011049">
    <property type="entry name" value="Serralysin-like_metalloprot_C"/>
</dbReference>
<keyword evidence="1" id="KW-0378">Hydrolase</keyword>
<dbReference type="GO" id="GO:0005509">
    <property type="term" value="F:calcium ion binding"/>
    <property type="evidence" value="ECO:0007669"/>
    <property type="project" value="InterPro"/>
</dbReference>
<dbReference type="InterPro" id="IPR018511">
    <property type="entry name" value="Hemolysin-typ_Ca-bd_CS"/>
</dbReference>
<dbReference type="PRINTS" id="PR00313">
    <property type="entry name" value="CABNDNGRPT"/>
</dbReference>
<dbReference type="InterPro" id="IPR017853">
    <property type="entry name" value="GH"/>
</dbReference>
<dbReference type="Proteomes" id="UP000262699">
    <property type="component" value="Unassembled WGS sequence"/>
</dbReference>
<dbReference type="InterPro" id="IPR001343">
    <property type="entry name" value="Hemolysn_Ca-bd"/>
</dbReference>
<evidence type="ECO:0000313" key="5">
    <source>
        <dbReference type="Proteomes" id="UP000262699"/>
    </source>
</evidence>
<proteinExistence type="predicted"/>
<dbReference type="PANTHER" id="PTHR34142">
    <property type="entry name" value="ENDO-BETA-1,4-GLUCANASE A"/>
    <property type="match status" value="1"/>
</dbReference>
<dbReference type="Pfam" id="PF00150">
    <property type="entry name" value="Cellulase"/>
    <property type="match status" value="1"/>
</dbReference>
<comment type="caution">
    <text evidence="4">The sequence shown here is derived from an EMBL/GenBank/DDBJ whole genome shotgun (WGS) entry which is preliminary data.</text>
</comment>
<dbReference type="PROSITE" id="PS00659">
    <property type="entry name" value="GLYCOSYL_HYDROL_F5"/>
    <property type="match status" value="1"/>
</dbReference>
<dbReference type="SUPFAM" id="SSF51445">
    <property type="entry name" value="(Trans)glycosidases"/>
    <property type="match status" value="1"/>
</dbReference>
<dbReference type="Gene3D" id="3.20.20.80">
    <property type="entry name" value="Glycosidases"/>
    <property type="match status" value="1"/>
</dbReference>
<dbReference type="PROSITE" id="PS00330">
    <property type="entry name" value="HEMOLYSIN_CALCIUM"/>
    <property type="match status" value="1"/>
</dbReference>
<reference evidence="4 5" key="1">
    <citation type="journal article" date="2018" name="Nat. Biotechnol.">
        <title>A standardized bacterial taxonomy based on genome phylogeny substantially revises the tree of life.</title>
        <authorList>
            <person name="Parks D.H."/>
            <person name="Chuvochina M."/>
            <person name="Waite D.W."/>
            <person name="Rinke C."/>
            <person name="Skarshewski A."/>
            <person name="Chaumeil P.A."/>
            <person name="Hugenholtz P."/>
        </authorList>
    </citation>
    <scope>NUCLEOTIDE SEQUENCE [LARGE SCALE GENOMIC DNA]</scope>
    <source>
        <strain evidence="4">UBA9015</strain>
    </source>
</reference>
<feature type="domain" description="Glycoside hydrolase family 5" evidence="3">
    <location>
        <begin position="14"/>
        <end position="271"/>
    </location>
</feature>
<organism evidence="4 5">
    <name type="scientific">Sphingomonas bacterium</name>
    <dbReference type="NCBI Taxonomy" id="1895847"/>
    <lineage>
        <taxon>Bacteria</taxon>
        <taxon>Pseudomonadati</taxon>
        <taxon>Pseudomonadota</taxon>
        <taxon>Alphaproteobacteria</taxon>
        <taxon>Sphingomonadales</taxon>
        <taxon>Sphingomonadaceae</taxon>
        <taxon>Sphingomonas</taxon>
    </lineage>
</organism>
<dbReference type="GO" id="GO:0009251">
    <property type="term" value="P:glucan catabolic process"/>
    <property type="evidence" value="ECO:0007669"/>
    <property type="project" value="TreeGrafter"/>
</dbReference>
<evidence type="ECO:0000256" key="2">
    <source>
        <dbReference type="ARBA" id="ARBA00023295"/>
    </source>
</evidence>
<dbReference type="GO" id="GO:0004553">
    <property type="term" value="F:hydrolase activity, hydrolyzing O-glycosyl compounds"/>
    <property type="evidence" value="ECO:0007669"/>
    <property type="project" value="InterPro"/>
</dbReference>
<dbReference type="EMBL" id="DOYJ01000028">
    <property type="protein sequence ID" value="HCB74702.1"/>
    <property type="molecule type" value="Genomic_DNA"/>
</dbReference>
<gene>
    <name evidence="4" type="ORF">DEP91_00765</name>
</gene>
<dbReference type="InterPro" id="IPR001547">
    <property type="entry name" value="Glyco_hydro_5"/>
</dbReference>
<evidence type="ECO:0000259" key="3">
    <source>
        <dbReference type="Pfam" id="PF00150"/>
    </source>
</evidence>
<dbReference type="Pfam" id="PF00353">
    <property type="entry name" value="HemolysinCabind"/>
    <property type="match status" value="6"/>
</dbReference>
<keyword evidence="2" id="KW-0326">Glycosidase</keyword>
<dbReference type="PANTHER" id="PTHR34142:SF1">
    <property type="entry name" value="GLYCOSIDE HYDROLASE FAMILY 5 DOMAIN-CONTAINING PROTEIN"/>
    <property type="match status" value="1"/>
</dbReference>
<sequence length="812" mass="84164">MIGINLSGAEFGKGHRYGTDYIYPSAAELAYYAAKGVEMVRLPFKWERMQKTLGGDLDPAELGRLKQFLANADAVGVKVIIDLHNYGRYGGNAIGTDKVSVAQFADFWSKMATAVGNSPALLGYDLMNEPHDMPSKTAWPTAAQAAVDAIRAVDTDTKIYVSGDGWSSARMWTAFNDALLIKDPSNKIVYQAHIYFDNDGAGIYDQNYDGEKAYATMGMDRIRNFTDWLAKNNVEGFIGEFAVPGNDPRWLTVLDNFLAGLEEMGLDGTYWGGGAWFGNYALGLRYGDGTDRPQLDVLEKYLVDPLPATITGTADADILGGGRGGDVIDARGGDDLIKASNGTDVIDGGSGNDTVTYAAAYKGVTVDLTRGVQWANTPATAGLSAAAIAADTAAKQAGDVLVSIENVVGTRFDDVLIGSAAANVLTGGEGNDVLIGGAGADTLDGGKGDDTADYSDSRAGIIVALAGPSQRGGDAEGDILIGVENVIGTDFDDRMSGDAGSNTLSGGKGNDWFSAGVAGGTDTYDGGDGFDTFDASGGTKGITLSLAEGGSKWIRLVSIEALIGTDLRDMLTGDDNANRLVGNGGADVLDGRGGVDVMEGGAGADTYYVDDARDVIVEVPGTEIDTVYTTADYRLPANVERIVVQSVEAVTIAGNDLANTITGNDTASSLSGEGGNDIINGGSGSERLYGGSGNDRLNGGAGLDQFWGGTGADMFSFGAGDLDSGAETIWDFARGEGDKIDLSKIDANTALAGDQKFAFVGAGAFSGKAGELRVVSINGGFDLTGDVNGDGRADFVLHVMTTGTVLASDIYL</sequence>
<dbReference type="SUPFAM" id="SSF51120">
    <property type="entry name" value="beta-Roll"/>
    <property type="match status" value="4"/>
</dbReference>
<dbReference type="Gene3D" id="2.150.10.10">
    <property type="entry name" value="Serralysin-like metalloprotease, C-terminal"/>
    <property type="match status" value="2"/>
</dbReference>
<dbReference type="AlphaFoldDB" id="A0A3D0W7S9"/>
<accession>A0A3D0W7S9</accession>
<evidence type="ECO:0000313" key="4">
    <source>
        <dbReference type="EMBL" id="HCB74702.1"/>
    </source>
</evidence>
<evidence type="ECO:0000256" key="1">
    <source>
        <dbReference type="ARBA" id="ARBA00022801"/>
    </source>
</evidence>
<name>A0A3D0W7S9_9SPHN</name>